<comment type="subcellular location">
    <subcellularLocation>
        <location evidence="3">Cell projection</location>
        <location evidence="3">Lamellipodium</location>
    </subcellularLocation>
    <subcellularLocation>
        <location evidence="2">Cytoplasm</location>
    </subcellularLocation>
    <subcellularLocation>
        <location evidence="1">Membrane</location>
        <topology evidence="1">Peripheral membrane protein</topology>
        <orientation evidence="1">Cytoplasmic side</orientation>
    </subcellularLocation>
</comment>
<evidence type="ECO:0000256" key="5">
    <source>
        <dbReference type="ARBA" id="ARBA00022490"/>
    </source>
</evidence>
<dbReference type="Pfam" id="PF00836">
    <property type="entry name" value="Stathmin"/>
    <property type="match status" value="1"/>
</dbReference>
<evidence type="ECO:0000256" key="9">
    <source>
        <dbReference type="ARBA" id="ARBA00023273"/>
    </source>
</evidence>
<dbReference type="Ensembl" id="ENSCAFT00030022769.1">
    <property type="protein sequence ID" value="ENSCAFP00030019863.1"/>
    <property type="gene ID" value="ENSCAFG00030012237.1"/>
</dbReference>
<evidence type="ECO:0000256" key="6">
    <source>
        <dbReference type="ARBA" id="ARBA00022553"/>
    </source>
</evidence>
<dbReference type="PANTHER" id="PTHR10104">
    <property type="entry name" value="STATHMIN"/>
    <property type="match status" value="1"/>
</dbReference>
<dbReference type="PRINTS" id="PR00345">
    <property type="entry name" value="STATHMIN"/>
</dbReference>
<proteinExistence type="inferred from homology"/>
<keyword evidence="7 10" id="KW-0175">Coiled coil</keyword>
<dbReference type="GO" id="GO:0005737">
    <property type="term" value="C:cytoplasm"/>
    <property type="evidence" value="ECO:0007669"/>
    <property type="project" value="UniProtKB-SubCell"/>
</dbReference>
<dbReference type="InterPro" id="IPR036002">
    <property type="entry name" value="Stathmin_sf"/>
</dbReference>
<dbReference type="PANTHER" id="PTHR10104:SF18">
    <property type="entry name" value="STATHMIN-2"/>
    <property type="match status" value="1"/>
</dbReference>
<comment type="similarity">
    <text evidence="4">Belongs to the stathmin family.</text>
</comment>
<dbReference type="Gene3D" id="6.10.280.30">
    <property type="match status" value="1"/>
</dbReference>
<accession>A0A8C0N0R2</accession>
<reference evidence="11" key="2">
    <citation type="submission" date="2025-08" db="UniProtKB">
        <authorList>
            <consortium name="Ensembl"/>
        </authorList>
    </citation>
    <scope>IDENTIFICATION</scope>
</reference>
<dbReference type="Proteomes" id="UP000694429">
    <property type="component" value="Chromosome 29"/>
</dbReference>
<evidence type="ECO:0000313" key="12">
    <source>
        <dbReference type="Proteomes" id="UP000694429"/>
    </source>
</evidence>
<evidence type="ECO:0000256" key="4">
    <source>
        <dbReference type="ARBA" id="ARBA00006959"/>
    </source>
</evidence>
<keyword evidence="6" id="KW-0597">Phosphoprotein</keyword>
<dbReference type="InterPro" id="IPR030514">
    <property type="entry name" value="Stathmin_CS"/>
</dbReference>
<dbReference type="AlphaFoldDB" id="A0A8C0N0R2"/>
<dbReference type="GO" id="GO:0030027">
    <property type="term" value="C:lamellipodium"/>
    <property type="evidence" value="ECO:0007669"/>
    <property type="project" value="UniProtKB-SubCell"/>
</dbReference>
<evidence type="ECO:0000256" key="10">
    <source>
        <dbReference type="SAM" id="Coils"/>
    </source>
</evidence>
<name>A0A8C0N0R2_CANLF</name>
<keyword evidence="5" id="KW-0963">Cytoplasm</keyword>
<sequence length="225" mass="26004">MAKTAMAYKEKMKELSMLSLICSCFYPEPRNINIYTYDDMEVKQINKRASGQAFELILKPPSPISEAPRTLASPKKKDLSLEEIQKKLEAAEERRKSQEAQVLKQLAEKREHEREVLQKALEENNNFSKMAEEKLILKMEQIKENREANLAAIIERLQEKVIPTKWALACIHMQHSWVAFQFPGHQRLSQNLLQVQRQPTPWAGSPFIALTSWALQHGRGMGIQH</sequence>
<dbReference type="SUPFAM" id="SSF101494">
    <property type="entry name" value="Stathmin"/>
    <property type="match status" value="1"/>
</dbReference>
<keyword evidence="8" id="KW-0472">Membrane</keyword>
<evidence type="ECO:0000256" key="3">
    <source>
        <dbReference type="ARBA" id="ARBA00004510"/>
    </source>
</evidence>
<gene>
    <name evidence="11" type="primary">STMN2</name>
</gene>
<dbReference type="PROSITE" id="PS51663">
    <property type="entry name" value="STATHMIN_3"/>
    <property type="match status" value="1"/>
</dbReference>
<keyword evidence="9" id="KW-0966">Cell projection</keyword>
<evidence type="ECO:0000256" key="7">
    <source>
        <dbReference type="ARBA" id="ARBA00023054"/>
    </source>
</evidence>
<evidence type="ECO:0000256" key="1">
    <source>
        <dbReference type="ARBA" id="ARBA00004287"/>
    </source>
</evidence>
<dbReference type="PROSITE" id="PS01041">
    <property type="entry name" value="STATHMIN_2"/>
    <property type="match status" value="1"/>
</dbReference>
<reference evidence="11" key="1">
    <citation type="submission" date="2019-03" db="EMBL/GenBank/DDBJ databases">
        <authorList>
            <person name="Warren W.C."/>
            <person name="Johnson G.S."/>
        </authorList>
    </citation>
    <scope>NUCLEOTIDE SEQUENCE [LARGE SCALE GENOMIC DNA]</scope>
    <source>
        <strain evidence="11">Basenji</strain>
    </source>
</reference>
<organism evidence="11 12">
    <name type="scientific">Canis lupus familiaris</name>
    <name type="common">Dog</name>
    <name type="synonym">Canis familiaris</name>
    <dbReference type="NCBI Taxonomy" id="9615"/>
    <lineage>
        <taxon>Eukaryota</taxon>
        <taxon>Metazoa</taxon>
        <taxon>Chordata</taxon>
        <taxon>Craniata</taxon>
        <taxon>Vertebrata</taxon>
        <taxon>Euteleostomi</taxon>
        <taxon>Mammalia</taxon>
        <taxon>Eutheria</taxon>
        <taxon>Laurasiatheria</taxon>
        <taxon>Carnivora</taxon>
        <taxon>Caniformia</taxon>
        <taxon>Canidae</taxon>
        <taxon>Canis</taxon>
    </lineage>
</organism>
<evidence type="ECO:0000313" key="11">
    <source>
        <dbReference type="Ensembl" id="ENSCAFP00030019863.1"/>
    </source>
</evidence>
<protein>
    <submittedName>
        <fullName evidence="11">Stathmin 2</fullName>
    </submittedName>
</protein>
<dbReference type="GO" id="GO:0031110">
    <property type="term" value="P:regulation of microtubule polymerization or depolymerization"/>
    <property type="evidence" value="ECO:0007669"/>
    <property type="project" value="InterPro"/>
</dbReference>
<dbReference type="InterPro" id="IPR000956">
    <property type="entry name" value="Stathmin_fam"/>
</dbReference>
<evidence type="ECO:0000256" key="2">
    <source>
        <dbReference type="ARBA" id="ARBA00004496"/>
    </source>
</evidence>
<dbReference type="OrthoDB" id="5986631at2759"/>
<feature type="coiled-coil region" evidence="10">
    <location>
        <begin position="81"/>
        <end position="123"/>
    </location>
</feature>
<evidence type="ECO:0000256" key="8">
    <source>
        <dbReference type="ARBA" id="ARBA00023136"/>
    </source>
</evidence>
<dbReference type="PROSITE" id="PS00563">
    <property type="entry name" value="STATHMIN_1"/>
    <property type="match status" value="1"/>
</dbReference>
<dbReference type="GO" id="GO:0016020">
    <property type="term" value="C:membrane"/>
    <property type="evidence" value="ECO:0007669"/>
    <property type="project" value="UniProtKB-SubCell"/>
</dbReference>